<dbReference type="RefSeq" id="WP_210034696.1">
    <property type="nucleotide sequence ID" value="NZ_JAGINU010000001.1"/>
</dbReference>
<keyword evidence="2" id="KW-1185">Reference proteome</keyword>
<comment type="caution">
    <text evidence="1">The sequence shown here is derived from an EMBL/GenBank/DDBJ whole genome shotgun (WGS) entry which is preliminary data.</text>
</comment>
<dbReference type="SUPFAM" id="SSF54427">
    <property type="entry name" value="NTF2-like"/>
    <property type="match status" value="1"/>
</dbReference>
<name>A0ABS4W603_9PSEU</name>
<dbReference type="InterPro" id="IPR032710">
    <property type="entry name" value="NTF2-like_dom_sf"/>
</dbReference>
<dbReference type="EMBL" id="JAGINU010000001">
    <property type="protein sequence ID" value="MBP2371049.1"/>
    <property type="molecule type" value="Genomic_DNA"/>
</dbReference>
<evidence type="ECO:0000313" key="2">
    <source>
        <dbReference type="Proteomes" id="UP001519295"/>
    </source>
</evidence>
<sequence>MFGPILSDVESFTAVPDEILSLDENRVLALGRHGGQGAHGPVRARFVHIWTVTDGLVSRYQQLADTHSFRVAIGK</sequence>
<dbReference type="Proteomes" id="UP001519295">
    <property type="component" value="Unassembled WGS sequence"/>
</dbReference>
<gene>
    <name evidence="1" type="ORF">JOF36_006745</name>
</gene>
<reference evidence="1 2" key="1">
    <citation type="submission" date="2021-03" db="EMBL/GenBank/DDBJ databases">
        <title>Sequencing the genomes of 1000 actinobacteria strains.</title>
        <authorList>
            <person name="Klenk H.-P."/>
        </authorList>
    </citation>
    <scope>NUCLEOTIDE SEQUENCE [LARGE SCALE GENOMIC DNA]</scope>
    <source>
        <strain evidence="1 2">DSM 45256</strain>
    </source>
</reference>
<accession>A0ABS4W603</accession>
<dbReference type="Gene3D" id="3.10.450.50">
    <property type="match status" value="1"/>
</dbReference>
<evidence type="ECO:0000313" key="1">
    <source>
        <dbReference type="EMBL" id="MBP2371049.1"/>
    </source>
</evidence>
<organism evidence="1 2">
    <name type="scientific">Pseudonocardia parietis</name>
    <dbReference type="NCBI Taxonomy" id="570936"/>
    <lineage>
        <taxon>Bacteria</taxon>
        <taxon>Bacillati</taxon>
        <taxon>Actinomycetota</taxon>
        <taxon>Actinomycetes</taxon>
        <taxon>Pseudonocardiales</taxon>
        <taxon>Pseudonocardiaceae</taxon>
        <taxon>Pseudonocardia</taxon>
    </lineage>
</organism>
<proteinExistence type="predicted"/>
<protein>
    <submittedName>
        <fullName evidence="1">Ketosteroid isomerase-like protein</fullName>
    </submittedName>
</protein>